<keyword evidence="4" id="KW-1185">Reference proteome</keyword>
<feature type="transmembrane region" description="Helical" evidence="2">
    <location>
        <begin position="340"/>
        <end position="362"/>
    </location>
</feature>
<evidence type="ECO:0000256" key="1">
    <source>
        <dbReference type="SAM" id="MobiDB-lite"/>
    </source>
</evidence>
<keyword evidence="2" id="KW-0472">Membrane</keyword>
<accession>A0A4R0RLT4</accession>
<sequence length="458" mass="48298">MDPLPYNVTISSQTASIVYAPNRDGDPTAGWNVTYSSGTSNTSVDHGVAQGVGTDSHWTVHDGASLQLSWVGTAAYLYGDATSASYSMDIDGQSVPSVGQGGLLGSKTGLSYGNHTVTLITQGTDPVVFQYAEVTVGIGYSSGSPVQNRTIFAVQDDNTTPNPFFSYVSSPDANTWHVEDAKFILQPNGTTTPLPRQMFTGDPTASVSFTLSNTTAFFLYGAVNSDHHPKSVSIVPASNLNLIRRAIINDTSSALDFKQILYWESGLDRDEAYTVQIAQIGPEETSMSFSSLDIIDGGSGPMPSGSPTSSAITSTGAQTGVPSDPSVAAMSDSTKLTPGVIAGISIASVTILIVSVVALLFWRHKRHQRRESEHLLEATTLLPIDPGPPFLQHTSSSLQVNRSTQSASFNASLGFDGGLAGSTIGPPPVYESSGADRRVVLTTSPAPVARFLGRKRRL</sequence>
<dbReference type="Proteomes" id="UP000292702">
    <property type="component" value="Unassembled WGS sequence"/>
</dbReference>
<keyword evidence="2" id="KW-0812">Transmembrane</keyword>
<reference evidence="3 4" key="1">
    <citation type="submission" date="2018-11" db="EMBL/GenBank/DDBJ databases">
        <title>Genome assembly of Steccherinum ochraceum LE-BIN_3174, the white-rot fungus of the Steccherinaceae family (The Residual Polyporoid clade, Polyporales, Basidiomycota).</title>
        <authorList>
            <person name="Fedorova T.V."/>
            <person name="Glazunova O.A."/>
            <person name="Landesman E.O."/>
            <person name="Moiseenko K.V."/>
            <person name="Psurtseva N.V."/>
            <person name="Savinova O.S."/>
            <person name="Shakhova N.V."/>
            <person name="Tyazhelova T.V."/>
            <person name="Vasina D.V."/>
        </authorList>
    </citation>
    <scope>NUCLEOTIDE SEQUENCE [LARGE SCALE GENOMIC DNA]</scope>
    <source>
        <strain evidence="3 4">LE-BIN_3174</strain>
    </source>
</reference>
<evidence type="ECO:0000256" key="2">
    <source>
        <dbReference type="SAM" id="Phobius"/>
    </source>
</evidence>
<dbReference type="EMBL" id="RWJN01000063">
    <property type="protein sequence ID" value="TCD68536.1"/>
    <property type="molecule type" value="Genomic_DNA"/>
</dbReference>
<name>A0A4R0RLT4_9APHY</name>
<evidence type="ECO:0000313" key="3">
    <source>
        <dbReference type="EMBL" id="TCD68536.1"/>
    </source>
</evidence>
<dbReference type="AlphaFoldDB" id="A0A4R0RLT4"/>
<gene>
    <name evidence="3" type="ORF">EIP91_010461</name>
</gene>
<organism evidence="3 4">
    <name type="scientific">Steccherinum ochraceum</name>
    <dbReference type="NCBI Taxonomy" id="92696"/>
    <lineage>
        <taxon>Eukaryota</taxon>
        <taxon>Fungi</taxon>
        <taxon>Dikarya</taxon>
        <taxon>Basidiomycota</taxon>
        <taxon>Agaricomycotina</taxon>
        <taxon>Agaricomycetes</taxon>
        <taxon>Polyporales</taxon>
        <taxon>Steccherinaceae</taxon>
        <taxon>Steccherinum</taxon>
    </lineage>
</organism>
<comment type="caution">
    <text evidence="3">The sequence shown here is derived from an EMBL/GenBank/DDBJ whole genome shotgun (WGS) entry which is preliminary data.</text>
</comment>
<feature type="region of interest" description="Disordered" evidence="1">
    <location>
        <begin position="298"/>
        <end position="326"/>
    </location>
</feature>
<dbReference type="Gene3D" id="2.60.120.260">
    <property type="entry name" value="Galactose-binding domain-like"/>
    <property type="match status" value="1"/>
</dbReference>
<evidence type="ECO:0000313" key="4">
    <source>
        <dbReference type="Proteomes" id="UP000292702"/>
    </source>
</evidence>
<proteinExistence type="predicted"/>
<feature type="compositionally biased region" description="Low complexity" evidence="1">
    <location>
        <begin position="301"/>
        <end position="310"/>
    </location>
</feature>
<protein>
    <submittedName>
        <fullName evidence="3">Uncharacterized protein</fullName>
    </submittedName>
</protein>
<dbReference type="OrthoDB" id="2576334at2759"/>
<keyword evidence="2" id="KW-1133">Transmembrane helix</keyword>
<feature type="compositionally biased region" description="Polar residues" evidence="1">
    <location>
        <begin position="311"/>
        <end position="321"/>
    </location>
</feature>